<dbReference type="PANTHER" id="PTHR21089:SF1">
    <property type="entry name" value="BIFUNCTIONAL 3-DEHYDROQUINATE DEHYDRATASE_SHIKIMATE DEHYDROGENASE, CHLOROPLASTIC"/>
    <property type="match status" value="1"/>
</dbReference>
<dbReference type="AlphaFoldDB" id="A0A7I8D7F3"/>
<name>A0A7I8D7F3_9FIRM</name>
<evidence type="ECO:0000313" key="6">
    <source>
        <dbReference type="Proteomes" id="UP000593890"/>
    </source>
</evidence>
<dbReference type="SUPFAM" id="SSF51735">
    <property type="entry name" value="NAD(P)-binding Rossmann-fold domains"/>
    <property type="match status" value="1"/>
</dbReference>
<evidence type="ECO:0000256" key="3">
    <source>
        <dbReference type="HAMAP-Rule" id="MF_00222"/>
    </source>
</evidence>
<dbReference type="InterPro" id="IPR013708">
    <property type="entry name" value="Shikimate_DH-bd_N"/>
</dbReference>
<keyword evidence="3" id="KW-0521">NADP</keyword>
<sequence>MKRFGLIGHPLGHTLSPWIHRQLFSLMDCQASYDALDIPPEQLPSRRQELLSLDGFNVTIPHKQAIIPYLKGLNRRASLYGAVNTVCDGVGYNTDCLGFLQALAGGGISLSGKVAVLGAGGASRVFAMEAALAGCMVTIASRASSVEKARALALEVQEKVPGSQVSACDLDELKGPFDVLINGTPVGMFPHGDACPVNDTVIHGCGAVFDAIYNPTDTLLLRKAKAAGVKAVGGMPMLVWQAAKAQEIWLGTSFDSKDVDALVPQATEELMRTFGRHE</sequence>
<dbReference type="GO" id="GO:0004764">
    <property type="term" value="F:shikimate 3-dehydrogenase (NADP+) activity"/>
    <property type="evidence" value="ECO:0007669"/>
    <property type="project" value="UniProtKB-UniRule"/>
</dbReference>
<dbReference type="RefSeq" id="WP_215533078.1">
    <property type="nucleotide sequence ID" value="NZ_AP023321.1"/>
</dbReference>
<feature type="binding site" evidence="3">
    <location>
        <position position="95"/>
    </location>
    <ligand>
        <name>shikimate</name>
        <dbReference type="ChEBI" id="CHEBI:36208"/>
    </ligand>
</feature>
<comment type="catalytic activity">
    <reaction evidence="3">
        <text>shikimate + NADP(+) = 3-dehydroshikimate + NADPH + H(+)</text>
        <dbReference type="Rhea" id="RHEA:17737"/>
        <dbReference type="ChEBI" id="CHEBI:15378"/>
        <dbReference type="ChEBI" id="CHEBI:16630"/>
        <dbReference type="ChEBI" id="CHEBI:36208"/>
        <dbReference type="ChEBI" id="CHEBI:57783"/>
        <dbReference type="ChEBI" id="CHEBI:58349"/>
        <dbReference type="EC" id="1.1.1.25"/>
    </reaction>
</comment>
<organism evidence="5 6">
    <name type="scientific">Solibaculum mannosilyticum</name>
    <dbReference type="NCBI Taxonomy" id="2780922"/>
    <lineage>
        <taxon>Bacteria</taxon>
        <taxon>Bacillati</taxon>
        <taxon>Bacillota</taxon>
        <taxon>Clostridia</taxon>
        <taxon>Eubacteriales</taxon>
        <taxon>Oscillospiraceae</taxon>
        <taxon>Solibaculum</taxon>
    </lineage>
</organism>
<keyword evidence="3" id="KW-0028">Amino-acid biosynthesis</keyword>
<proteinExistence type="inferred from homology"/>
<accession>A0A7I8D7F3</accession>
<keyword evidence="2 3" id="KW-0057">Aromatic amino acid biosynthesis</keyword>
<keyword evidence="6" id="KW-1185">Reference proteome</keyword>
<evidence type="ECO:0000259" key="4">
    <source>
        <dbReference type="Pfam" id="PF08501"/>
    </source>
</evidence>
<dbReference type="EC" id="1.1.1.25" evidence="3"/>
<dbReference type="GO" id="GO:0008652">
    <property type="term" value="P:amino acid biosynthetic process"/>
    <property type="evidence" value="ECO:0007669"/>
    <property type="project" value="UniProtKB-KW"/>
</dbReference>
<feature type="binding site" evidence="3">
    <location>
        <position position="211"/>
    </location>
    <ligand>
        <name>NADP(+)</name>
        <dbReference type="ChEBI" id="CHEBI:58349"/>
    </ligand>
</feature>
<dbReference type="UniPathway" id="UPA00053">
    <property type="reaction ID" value="UER00087"/>
</dbReference>
<dbReference type="EMBL" id="AP023321">
    <property type="protein sequence ID" value="BCI61153.1"/>
    <property type="molecule type" value="Genomic_DNA"/>
</dbReference>
<dbReference type="Gene3D" id="3.40.50.720">
    <property type="entry name" value="NAD(P)-binding Rossmann-like Domain"/>
    <property type="match status" value="1"/>
</dbReference>
<comment type="caution">
    <text evidence="3">Lacks conserved residue(s) required for the propagation of feature annotation.</text>
</comment>
<dbReference type="HAMAP" id="MF_00222">
    <property type="entry name" value="Shikimate_DH_AroE"/>
    <property type="match status" value="1"/>
</dbReference>
<dbReference type="Pfam" id="PF08501">
    <property type="entry name" value="Shikimate_dh_N"/>
    <property type="match status" value="1"/>
</dbReference>
<feature type="domain" description="Shikimate dehydrogenase substrate binding N-terminal" evidence="4">
    <location>
        <begin position="6"/>
        <end position="86"/>
    </location>
</feature>
<dbReference type="InterPro" id="IPR022893">
    <property type="entry name" value="Shikimate_DH_fam"/>
</dbReference>
<evidence type="ECO:0000256" key="2">
    <source>
        <dbReference type="ARBA" id="ARBA00023141"/>
    </source>
</evidence>
<comment type="similarity">
    <text evidence="3">Belongs to the shikimate dehydrogenase family.</text>
</comment>
<comment type="pathway">
    <text evidence="1 3">Metabolic intermediate biosynthesis; chorismate biosynthesis; chorismate from D-erythrose 4-phosphate and phosphoenolpyruvate: step 4/7.</text>
</comment>
<evidence type="ECO:0000256" key="1">
    <source>
        <dbReference type="ARBA" id="ARBA00004871"/>
    </source>
</evidence>
<dbReference type="PANTHER" id="PTHR21089">
    <property type="entry name" value="SHIKIMATE DEHYDROGENASE"/>
    <property type="match status" value="1"/>
</dbReference>
<feature type="binding site" evidence="3">
    <location>
        <position position="234"/>
    </location>
    <ligand>
        <name>NADP(+)</name>
        <dbReference type="ChEBI" id="CHEBI:58349"/>
    </ligand>
</feature>
<dbReference type="Gene3D" id="3.40.50.10860">
    <property type="entry name" value="Leucine Dehydrogenase, chain A, domain 1"/>
    <property type="match status" value="1"/>
</dbReference>
<dbReference type="GO" id="GO:0009073">
    <property type="term" value="P:aromatic amino acid family biosynthetic process"/>
    <property type="evidence" value="ECO:0007669"/>
    <property type="project" value="UniProtKB-KW"/>
</dbReference>
<reference evidence="6" key="1">
    <citation type="submission" date="2020-07" db="EMBL/GenBank/DDBJ databases">
        <title>Complete genome sequencing of Clostridia bacterium strain 12CBH8.</title>
        <authorList>
            <person name="Sakamoto M."/>
            <person name="Murakami T."/>
            <person name="Mori H."/>
        </authorList>
    </citation>
    <scope>NUCLEOTIDE SEQUENCE [LARGE SCALE GENOMIC DNA]</scope>
    <source>
        <strain evidence="6">12CBH8</strain>
    </source>
</reference>
<comment type="function">
    <text evidence="3">Involved in the biosynthesis of the chorismate, which leads to the biosynthesis of aromatic amino acids. Catalyzes the reversible NADPH linked reduction of 3-dehydroshikimate (DHSA) to yield shikimate (SA).</text>
</comment>
<dbReference type="InterPro" id="IPR036291">
    <property type="entry name" value="NAD(P)-bd_dom_sf"/>
</dbReference>
<dbReference type="KEGG" id="sman:C12CBH8_17920"/>
<dbReference type="SUPFAM" id="SSF53223">
    <property type="entry name" value="Aminoacid dehydrogenase-like, N-terminal domain"/>
    <property type="match status" value="1"/>
</dbReference>
<dbReference type="InterPro" id="IPR046346">
    <property type="entry name" value="Aminoacid_DH-like_N_sf"/>
</dbReference>
<feature type="active site" description="Proton acceptor" evidence="3">
    <location>
        <position position="63"/>
    </location>
</feature>
<dbReference type="Proteomes" id="UP000593890">
    <property type="component" value="Chromosome"/>
</dbReference>
<evidence type="ECO:0000313" key="5">
    <source>
        <dbReference type="EMBL" id="BCI61153.1"/>
    </source>
</evidence>
<comment type="subunit">
    <text evidence="3">Homodimer.</text>
</comment>
<feature type="binding site" evidence="3">
    <location>
        <position position="84"/>
    </location>
    <ligand>
        <name>shikimate</name>
        <dbReference type="ChEBI" id="CHEBI:36208"/>
    </ligand>
</feature>
<dbReference type="CDD" id="cd01065">
    <property type="entry name" value="NAD_bind_Shikimate_DH"/>
    <property type="match status" value="1"/>
</dbReference>
<keyword evidence="3" id="KW-0560">Oxidoreductase</keyword>
<feature type="binding site" evidence="3">
    <location>
        <position position="213"/>
    </location>
    <ligand>
        <name>shikimate</name>
        <dbReference type="ChEBI" id="CHEBI:36208"/>
    </ligand>
</feature>
<dbReference type="GO" id="GO:0019632">
    <property type="term" value="P:shikimate metabolic process"/>
    <property type="evidence" value="ECO:0007669"/>
    <property type="project" value="TreeGrafter"/>
</dbReference>
<feature type="binding site" evidence="3">
    <location>
        <begin position="118"/>
        <end position="122"/>
    </location>
    <ligand>
        <name>NADP(+)</name>
        <dbReference type="ChEBI" id="CHEBI:58349"/>
    </ligand>
</feature>
<protein>
    <recommendedName>
        <fullName evidence="3">Shikimate dehydrogenase (NADP(+))</fullName>
        <shortName evidence="3">SDH</shortName>
        <ecNumber evidence="3">1.1.1.25</ecNumber>
    </recommendedName>
</protein>
<feature type="binding site" evidence="3">
    <location>
        <position position="59"/>
    </location>
    <ligand>
        <name>shikimate</name>
        <dbReference type="ChEBI" id="CHEBI:36208"/>
    </ligand>
</feature>
<feature type="binding site" evidence="3">
    <location>
        <begin position="14"/>
        <end position="16"/>
    </location>
    <ligand>
        <name>shikimate</name>
        <dbReference type="ChEBI" id="CHEBI:36208"/>
    </ligand>
</feature>
<feature type="binding site" evidence="3">
    <location>
        <position position="241"/>
    </location>
    <ligand>
        <name>shikimate</name>
        <dbReference type="ChEBI" id="CHEBI:36208"/>
    </ligand>
</feature>
<gene>
    <name evidence="3" type="primary">aroE</name>
    <name evidence="5" type="ORF">C12CBH8_17920</name>
</gene>
<dbReference type="GO" id="GO:0009423">
    <property type="term" value="P:chorismate biosynthetic process"/>
    <property type="evidence" value="ECO:0007669"/>
    <property type="project" value="UniProtKB-UniRule"/>
</dbReference>